<dbReference type="GO" id="GO:0042147">
    <property type="term" value="P:retrograde transport, endosome to Golgi"/>
    <property type="evidence" value="ECO:0007669"/>
    <property type="project" value="TreeGrafter"/>
</dbReference>
<comment type="subcellular location">
    <subcellularLocation>
        <location evidence="1">Membrane</location>
    </subcellularLocation>
</comment>
<sequence length="852" mass="95920">MKWPSSLAGVLRIPGEGNVIDISVSENASILWSVTRTQLICCDTMTLAPVCITTRSANSIEQHGYNVKVKCSHLKCTILTSKGSIFVYSAHFENEQLGLFIDSTYALSNPPDPDTLLSTNPGPGQADGIRRFTVELEATIPGNAIDCCTYDTEVMSISSSQIFIRNVTGHVVKTTRLAYSYDELITTAVAHSYVFFIFTDAIYGTSFQHLSFDFLSHTSEKPLSAAFNEAYNLLYILFESGTWSIYSFEETSLRLLFIKSKRPSIDTGAPFHLSASKSSVLVSYRNFCVQYSIYGAEITAWRNEKSIICSAWSNSKVYLLPDKSSSVSVLDQSTWNVFRNSDAQSIINPALYCHDCRVDVFRGRAINYHKGIDHETPQWLSLNLPLGYIAQNAPLQYIAVSPDCEYVAVSGNYGMSTYSIMSRRWRMFESEHEEQEFSVDGGIVYYGRLLITSVKTRDSHQLWLYNRDEELSSSAVLQKIDVSAKVLHMSIDSAELIVYTESNALIHYHIFGNENKISQIAEISFSGLIESPYDVTQIGWILPERDGKEPLQLILAASFLMLVSGKLMLFYPGNAPHELDEMCLHVKQLADALEYFYACTSGLVKDTIWGYDGEKMLFWLSVSDKLKHDSELTCDSIEVDFYPLSVLVERGIVIGVESKVERQVGSSTSLLFRQQVRSVLFLPKVWKELIRTGKKEDALFLADQYMHLEYFSFALELLLHDVLEEAASSAADSASMQLLNSVVEFLDRFPERLDAIVGCTRKTDAKFWRVLFDFVGPAEALFEDCIQKGKLNIAAGFLLIMHTFEPERDLQKDVKTLLDQAMAAEDWNLCKDIARFADALGHKQQLQEILSM</sequence>
<dbReference type="GO" id="GO:0034066">
    <property type="term" value="C:Ric1-Rgp1 guanyl-nucleotide exchange factor complex"/>
    <property type="evidence" value="ECO:0007669"/>
    <property type="project" value="InterPro"/>
</dbReference>
<dbReference type="Pfam" id="PF07064">
    <property type="entry name" value="RIC1"/>
    <property type="match status" value="1"/>
</dbReference>
<dbReference type="EMBL" id="KV453843">
    <property type="protein sequence ID" value="ODV89086.1"/>
    <property type="molecule type" value="Genomic_DNA"/>
</dbReference>
<dbReference type="GO" id="GO:0000139">
    <property type="term" value="C:Golgi membrane"/>
    <property type="evidence" value="ECO:0007669"/>
    <property type="project" value="TreeGrafter"/>
</dbReference>
<feature type="domain" description="RIC1 C-terminal alpha solenoid region" evidence="3">
    <location>
        <begin position="685"/>
        <end position="845"/>
    </location>
</feature>
<evidence type="ECO:0000259" key="3">
    <source>
        <dbReference type="Pfam" id="PF07064"/>
    </source>
</evidence>
<gene>
    <name evidence="4" type="ORF">CANCADRAFT_62169</name>
</gene>
<accession>A0A1E4TBE8</accession>
<dbReference type="InterPro" id="IPR040096">
    <property type="entry name" value="Ric1"/>
</dbReference>
<dbReference type="GO" id="GO:0005829">
    <property type="term" value="C:cytosol"/>
    <property type="evidence" value="ECO:0007669"/>
    <property type="project" value="TreeGrafter"/>
</dbReference>
<dbReference type="Proteomes" id="UP000095023">
    <property type="component" value="Unassembled WGS sequence"/>
</dbReference>
<dbReference type="PANTHER" id="PTHR22746:SF10">
    <property type="entry name" value="GUANINE NUCLEOTIDE EXCHANGE FACTOR SUBUNIT RIC1"/>
    <property type="match status" value="1"/>
</dbReference>
<proteinExistence type="predicted"/>
<keyword evidence="2" id="KW-0472">Membrane</keyword>
<evidence type="ECO:0000256" key="1">
    <source>
        <dbReference type="ARBA" id="ARBA00004370"/>
    </source>
</evidence>
<dbReference type="Pfam" id="PF25440">
    <property type="entry name" value="Beta-prop_RIC1_2nd"/>
    <property type="match status" value="1"/>
</dbReference>
<evidence type="ECO:0000313" key="4">
    <source>
        <dbReference type="EMBL" id="ODV89086.1"/>
    </source>
</evidence>
<dbReference type="AlphaFoldDB" id="A0A1E4TBE8"/>
<name>A0A1E4TBE8_9ASCO</name>
<evidence type="ECO:0000313" key="5">
    <source>
        <dbReference type="Proteomes" id="UP000095023"/>
    </source>
</evidence>
<evidence type="ECO:0000256" key="2">
    <source>
        <dbReference type="ARBA" id="ARBA00023136"/>
    </source>
</evidence>
<dbReference type="OrthoDB" id="67540at2759"/>
<dbReference type="PANTHER" id="PTHR22746">
    <property type="entry name" value="RAB6A-GEF COMPLEX PARTNER PROTEIN 1"/>
    <property type="match status" value="1"/>
</dbReference>
<protein>
    <recommendedName>
        <fullName evidence="3">RIC1 C-terminal alpha solenoid region domain-containing protein</fullName>
    </recommendedName>
</protein>
<organism evidence="4 5">
    <name type="scientific">Tortispora caseinolytica NRRL Y-17796</name>
    <dbReference type="NCBI Taxonomy" id="767744"/>
    <lineage>
        <taxon>Eukaryota</taxon>
        <taxon>Fungi</taxon>
        <taxon>Dikarya</taxon>
        <taxon>Ascomycota</taxon>
        <taxon>Saccharomycotina</taxon>
        <taxon>Trigonopsidomycetes</taxon>
        <taxon>Trigonopsidales</taxon>
        <taxon>Trigonopsidaceae</taxon>
        <taxon>Tortispora</taxon>
    </lineage>
</organism>
<dbReference type="SUPFAM" id="SSF69322">
    <property type="entry name" value="Tricorn protease domain 2"/>
    <property type="match status" value="1"/>
</dbReference>
<reference evidence="5" key="1">
    <citation type="submission" date="2016-02" db="EMBL/GenBank/DDBJ databases">
        <title>Comparative genomics of biotechnologically important yeasts.</title>
        <authorList>
            <consortium name="DOE Joint Genome Institute"/>
            <person name="Riley R."/>
            <person name="Haridas S."/>
            <person name="Wolfe K.H."/>
            <person name="Lopes M.R."/>
            <person name="Hittinger C.T."/>
            <person name="Goker M."/>
            <person name="Salamov A."/>
            <person name="Wisecaver J."/>
            <person name="Long T.M."/>
            <person name="Aerts A.L."/>
            <person name="Barry K."/>
            <person name="Choi C."/>
            <person name="Clum A."/>
            <person name="Coughlan A.Y."/>
            <person name="Deshpande S."/>
            <person name="Douglass A.P."/>
            <person name="Hanson S.J."/>
            <person name="Klenk H.-P."/>
            <person name="Labutti K."/>
            <person name="Lapidus A."/>
            <person name="Lindquist E."/>
            <person name="Lipzen A."/>
            <person name="Meier-Kolthoff J.P."/>
            <person name="Ohm R.A."/>
            <person name="Otillar R.P."/>
            <person name="Pangilinan J."/>
            <person name="Peng Y."/>
            <person name="Rokas A."/>
            <person name="Rosa C.A."/>
            <person name="Scheuner C."/>
            <person name="Sibirny A.A."/>
            <person name="Slot J.C."/>
            <person name="Stielow J.B."/>
            <person name="Sun H."/>
            <person name="Kurtzman C.P."/>
            <person name="Blackwell M."/>
            <person name="Jeffries T.W."/>
            <person name="Grigoriev I.V."/>
        </authorList>
    </citation>
    <scope>NUCLEOTIDE SEQUENCE [LARGE SCALE GENOMIC DNA]</scope>
    <source>
        <strain evidence="5">NRRL Y-17796</strain>
    </source>
</reference>
<dbReference type="InterPro" id="IPR009771">
    <property type="entry name" value="RIC1_C"/>
</dbReference>
<keyword evidence="5" id="KW-1185">Reference proteome</keyword>
<dbReference type="GO" id="GO:0006886">
    <property type="term" value="P:intracellular protein transport"/>
    <property type="evidence" value="ECO:0007669"/>
    <property type="project" value="InterPro"/>
</dbReference>